<proteinExistence type="predicted"/>
<organism evidence="1 2">
    <name type="scientific">Microtetraspora glauca</name>
    <dbReference type="NCBI Taxonomy" id="1996"/>
    <lineage>
        <taxon>Bacteria</taxon>
        <taxon>Bacillati</taxon>
        <taxon>Actinomycetota</taxon>
        <taxon>Actinomycetes</taxon>
        <taxon>Streptosporangiales</taxon>
        <taxon>Streptosporangiaceae</taxon>
        <taxon>Microtetraspora</taxon>
    </lineage>
</organism>
<dbReference type="Proteomes" id="UP001551675">
    <property type="component" value="Unassembled WGS sequence"/>
</dbReference>
<name>A0ABV3GC02_MICGL</name>
<accession>A0ABV3GC02</accession>
<protein>
    <recommendedName>
        <fullName evidence="3">Biotin protein ligase C-terminal domain-containing protein</fullName>
    </recommendedName>
</protein>
<evidence type="ECO:0000313" key="2">
    <source>
        <dbReference type="Proteomes" id="UP001551675"/>
    </source>
</evidence>
<sequence length="52" mass="5418">MTTRRVVPGGFGDAVGVLEAWSGGVLAVRKRDGTLVEIAEESLVAAKVVPPR</sequence>
<reference evidence="1 2" key="1">
    <citation type="submission" date="2024-06" db="EMBL/GenBank/DDBJ databases">
        <title>The Natural Products Discovery Center: Release of the First 8490 Sequenced Strains for Exploring Actinobacteria Biosynthetic Diversity.</title>
        <authorList>
            <person name="Kalkreuter E."/>
            <person name="Kautsar S.A."/>
            <person name="Yang D."/>
            <person name="Bader C.D."/>
            <person name="Teijaro C.N."/>
            <person name="Fluegel L."/>
            <person name="Davis C.M."/>
            <person name="Simpson J.R."/>
            <person name="Lauterbach L."/>
            <person name="Steele A.D."/>
            <person name="Gui C."/>
            <person name="Meng S."/>
            <person name="Li G."/>
            <person name="Viehrig K."/>
            <person name="Ye F."/>
            <person name="Su P."/>
            <person name="Kiefer A.F."/>
            <person name="Nichols A."/>
            <person name="Cepeda A.J."/>
            <person name="Yan W."/>
            <person name="Fan B."/>
            <person name="Jiang Y."/>
            <person name="Adhikari A."/>
            <person name="Zheng C.-J."/>
            <person name="Schuster L."/>
            <person name="Cowan T.M."/>
            <person name="Smanski M.J."/>
            <person name="Chevrette M.G."/>
            <person name="De Carvalho L.P.S."/>
            <person name="Shen B."/>
        </authorList>
    </citation>
    <scope>NUCLEOTIDE SEQUENCE [LARGE SCALE GENOMIC DNA]</scope>
    <source>
        <strain evidence="1 2">NPDC050100</strain>
    </source>
</reference>
<keyword evidence="2" id="KW-1185">Reference proteome</keyword>
<gene>
    <name evidence="1" type="ORF">AB0I59_10715</name>
</gene>
<evidence type="ECO:0008006" key="3">
    <source>
        <dbReference type="Google" id="ProtNLM"/>
    </source>
</evidence>
<evidence type="ECO:0000313" key="1">
    <source>
        <dbReference type="EMBL" id="MEV0969097.1"/>
    </source>
</evidence>
<dbReference type="EMBL" id="JBFALK010000004">
    <property type="protein sequence ID" value="MEV0969097.1"/>
    <property type="molecule type" value="Genomic_DNA"/>
</dbReference>
<comment type="caution">
    <text evidence="1">The sequence shown here is derived from an EMBL/GenBank/DDBJ whole genome shotgun (WGS) entry which is preliminary data.</text>
</comment>